<comment type="caution">
    <text evidence="2">The sequence shown here is derived from an EMBL/GenBank/DDBJ whole genome shotgun (WGS) entry which is preliminary data.</text>
</comment>
<keyword evidence="3" id="KW-1185">Reference proteome</keyword>
<gene>
    <name evidence="2" type="ORF">BgramDRAFT_0263</name>
</gene>
<feature type="domain" description="TniQ" evidence="1">
    <location>
        <begin position="2"/>
        <end position="149"/>
    </location>
</feature>
<dbReference type="Pfam" id="PF06527">
    <property type="entry name" value="TniQ"/>
    <property type="match status" value="1"/>
</dbReference>
<name>B1FTC0_PARG4</name>
<dbReference type="InterPro" id="IPR009492">
    <property type="entry name" value="TniQ"/>
</dbReference>
<organism evidence="2 3">
    <name type="scientific">Paraburkholderia graminis (strain ATCC 700544 / DSM 17151 / LMG 18924 / NCIMB 13744 / C4D1M)</name>
    <dbReference type="NCBI Taxonomy" id="396598"/>
    <lineage>
        <taxon>Bacteria</taxon>
        <taxon>Pseudomonadati</taxon>
        <taxon>Pseudomonadota</taxon>
        <taxon>Betaproteobacteria</taxon>
        <taxon>Burkholderiales</taxon>
        <taxon>Burkholderiaceae</taxon>
        <taxon>Paraburkholderia</taxon>
    </lineage>
</organism>
<evidence type="ECO:0000259" key="1">
    <source>
        <dbReference type="Pfam" id="PF06527"/>
    </source>
</evidence>
<accession>B1FTC0</accession>
<dbReference type="RefSeq" id="WP_006046812.1">
    <property type="nucleotide sequence ID" value="NZ_ABLD01000001.1"/>
</dbReference>
<dbReference type="Proteomes" id="UP000005045">
    <property type="component" value="Unassembled WGS sequence"/>
</dbReference>
<evidence type="ECO:0000313" key="2">
    <source>
        <dbReference type="EMBL" id="EDT12883.1"/>
    </source>
</evidence>
<reference evidence="2 3" key="1">
    <citation type="submission" date="2008-03" db="EMBL/GenBank/DDBJ databases">
        <title>Sequencing of the draft genome and assembly of Burkholderia graminis C4D1M.</title>
        <authorList>
            <consortium name="US DOE Joint Genome Institute (JGI-PGF)"/>
            <person name="Copeland A."/>
            <person name="Lucas S."/>
            <person name="Lapidus A."/>
            <person name="Glavina del Rio T."/>
            <person name="Dalin E."/>
            <person name="Tice H."/>
            <person name="Bruce D."/>
            <person name="Goodwin L."/>
            <person name="Pitluck S."/>
            <person name="Larimer F."/>
            <person name="Land M.L."/>
            <person name="Hauser L."/>
            <person name="Tiedje J."/>
            <person name="Richardson P."/>
        </authorList>
    </citation>
    <scope>NUCLEOTIDE SEQUENCE [LARGE SCALE GENOMIC DNA]</scope>
    <source>
        <strain evidence="3">ATCC 700544 / DSM 17151 / LMG 18924 / NCIMB 13744 / C4D1M</strain>
    </source>
</reference>
<dbReference type="OrthoDB" id="470139at2"/>
<sequence>MYFPKPYPDELLGSLLIRASHHLGLPPKTIGCLLHTNTDLSFLYPSALDAISRLTNIPAQNLLRKHTVYPYSALSLPIDKRDALERALLTGSARGSSVRFRASLGLHIDALSRLRYCEQCCFAECQRIGESYWHRQHILPGVFVCPLHGDTLRISSISVLPKLSATNVKLPQEVTGDAVNWAIDGDHLRELAAAVMEAMQRPMGTWDCTARHFRDIATLDFRNSSHHEWLVDPFVHQFAKFYGTRFLEQVGLGLTSLGADAWPAQVARGARPTVLLQLRHIMLHLFLKRLGNLSSF</sequence>
<proteinExistence type="predicted"/>
<dbReference type="AlphaFoldDB" id="B1FTC0"/>
<dbReference type="EMBL" id="ABLD01000001">
    <property type="protein sequence ID" value="EDT12883.1"/>
    <property type="molecule type" value="Genomic_DNA"/>
</dbReference>
<protein>
    <recommendedName>
        <fullName evidence="1">TniQ domain-containing protein</fullName>
    </recommendedName>
</protein>
<evidence type="ECO:0000313" key="3">
    <source>
        <dbReference type="Proteomes" id="UP000005045"/>
    </source>
</evidence>